<dbReference type="InterPro" id="IPR050109">
    <property type="entry name" value="HTH-type_TetR-like_transc_reg"/>
</dbReference>
<evidence type="ECO:0000256" key="5">
    <source>
        <dbReference type="SAM" id="MobiDB-lite"/>
    </source>
</evidence>
<evidence type="ECO:0000313" key="8">
    <source>
        <dbReference type="Proteomes" id="UP000443843"/>
    </source>
</evidence>
<dbReference type="EMBL" id="WNXQ01000006">
    <property type="protein sequence ID" value="MWB78669.1"/>
    <property type="molecule type" value="Genomic_DNA"/>
</dbReference>
<keyword evidence="2 4" id="KW-0238">DNA-binding</keyword>
<evidence type="ECO:0000256" key="2">
    <source>
        <dbReference type="ARBA" id="ARBA00023125"/>
    </source>
</evidence>
<dbReference type="PRINTS" id="PR00455">
    <property type="entry name" value="HTHTETR"/>
</dbReference>
<keyword evidence="1" id="KW-0805">Transcription regulation</keyword>
<dbReference type="PANTHER" id="PTHR30055">
    <property type="entry name" value="HTH-TYPE TRANSCRIPTIONAL REGULATOR RUTR"/>
    <property type="match status" value="1"/>
</dbReference>
<dbReference type="InterPro" id="IPR009057">
    <property type="entry name" value="Homeodomain-like_sf"/>
</dbReference>
<dbReference type="GO" id="GO:0000976">
    <property type="term" value="F:transcription cis-regulatory region binding"/>
    <property type="evidence" value="ECO:0007669"/>
    <property type="project" value="TreeGrafter"/>
</dbReference>
<organism evidence="7 8">
    <name type="scientific">Pseudooceanicola pacificus</name>
    <dbReference type="NCBI Taxonomy" id="2676438"/>
    <lineage>
        <taxon>Bacteria</taxon>
        <taxon>Pseudomonadati</taxon>
        <taxon>Pseudomonadota</taxon>
        <taxon>Alphaproteobacteria</taxon>
        <taxon>Rhodobacterales</taxon>
        <taxon>Paracoccaceae</taxon>
        <taxon>Pseudooceanicola</taxon>
    </lineage>
</organism>
<evidence type="ECO:0000256" key="1">
    <source>
        <dbReference type="ARBA" id="ARBA00023015"/>
    </source>
</evidence>
<feature type="DNA-binding region" description="H-T-H motif" evidence="4">
    <location>
        <begin position="51"/>
        <end position="70"/>
    </location>
</feature>
<feature type="domain" description="HTH tetR-type" evidence="6">
    <location>
        <begin position="28"/>
        <end position="88"/>
    </location>
</feature>
<dbReference type="PANTHER" id="PTHR30055:SF234">
    <property type="entry name" value="HTH-TYPE TRANSCRIPTIONAL REGULATOR BETI"/>
    <property type="match status" value="1"/>
</dbReference>
<dbReference type="InterPro" id="IPR001647">
    <property type="entry name" value="HTH_TetR"/>
</dbReference>
<evidence type="ECO:0000313" key="7">
    <source>
        <dbReference type="EMBL" id="MWB78669.1"/>
    </source>
</evidence>
<dbReference type="PROSITE" id="PS50977">
    <property type="entry name" value="HTH_TETR_2"/>
    <property type="match status" value="1"/>
</dbReference>
<dbReference type="Gene3D" id="1.10.357.10">
    <property type="entry name" value="Tetracycline Repressor, domain 2"/>
    <property type="match status" value="1"/>
</dbReference>
<proteinExistence type="predicted"/>
<name>A0A844WG17_9RHOB</name>
<dbReference type="Proteomes" id="UP000443843">
    <property type="component" value="Unassembled WGS sequence"/>
</dbReference>
<accession>A0A844WG17</accession>
<reference evidence="7 8" key="1">
    <citation type="submission" date="2019-11" db="EMBL/GenBank/DDBJ databases">
        <title>Pseudooceanicola pacifica sp. nov., isolated from deep-sea sediment of the Pacific Ocean.</title>
        <authorList>
            <person name="Lyu L."/>
        </authorList>
    </citation>
    <scope>NUCLEOTIDE SEQUENCE [LARGE SCALE GENOMIC DNA]</scope>
    <source>
        <strain evidence="7 8">216_PA32_1</strain>
    </source>
</reference>
<dbReference type="Pfam" id="PF00440">
    <property type="entry name" value="TetR_N"/>
    <property type="match status" value="1"/>
</dbReference>
<evidence type="ECO:0000259" key="6">
    <source>
        <dbReference type="PROSITE" id="PS50977"/>
    </source>
</evidence>
<feature type="compositionally biased region" description="Basic residues" evidence="5">
    <location>
        <begin position="1"/>
        <end position="10"/>
    </location>
</feature>
<dbReference type="PROSITE" id="PS01081">
    <property type="entry name" value="HTH_TETR_1"/>
    <property type="match status" value="1"/>
</dbReference>
<dbReference type="AlphaFoldDB" id="A0A844WG17"/>
<feature type="region of interest" description="Disordered" evidence="5">
    <location>
        <begin position="1"/>
        <end position="22"/>
    </location>
</feature>
<sequence length="222" mass="25183">MTTGRKRLKPNRNGDGMEQLGLRDRQRLRRHRTILFSAAELFGQRGFAETTMEDIAAKAEVTPPTIYNYFRSKSDILLGLLEVDKELMDEALDAVIAAPQGDAVEVICEFIRIDLEGGYDIREKAVWRLISAAALEASDDRRGDYLRAQSVFSRKLERLVTRLQKDGKLVRGGDPTVIARIINSITRDSFRIYINSELMSVAGLNNLVREQIEMLWRGLRVG</sequence>
<protein>
    <submittedName>
        <fullName evidence="7">TetR family transcriptional regulator</fullName>
    </submittedName>
</protein>
<evidence type="ECO:0000256" key="4">
    <source>
        <dbReference type="PROSITE-ProRule" id="PRU00335"/>
    </source>
</evidence>
<dbReference type="GO" id="GO:0003700">
    <property type="term" value="F:DNA-binding transcription factor activity"/>
    <property type="evidence" value="ECO:0007669"/>
    <property type="project" value="TreeGrafter"/>
</dbReference>
<dbReference type="InterPro" id="IPR023772">
    <property type="entry name" value="DNA-bd_HTH_TetR-type_CS"/>
</dbReference>
<gene>
    <name evidence="7" type="ORF">GLS40_11580</name>
</gene>
<dbReference type="SUPFAM" id="SSF46689">
    <property type="entry name" value="Homeodomain-like"/>
    <property type="match status" value="1"/>
</dbReference>
<keyword evidence="3" id="KW-0804">Transcription</keyword>
<evidence type="ECO:0000256" key="3">
    <source>
        <dbReference type="ARBA" id="ARBA00023163"/>
    </source>
</evidence>
<comment type="caution">
    <text evidence="7">The sequence shown here is derived from an EMBL/GenBank/DDBJ whole genome shotgun (WGS) entry which is preliminary data.</text>
</comment>
<keyword evidence="8" id="KW-1185">Reference proteome</keyword>